<evidence type="ECO:0000256" key="9">
    <source>
        <dbReference type="ARBA" id="ARBA00022679"/>
    </source>
</evidence>
<dbReference type="EC" id="2.7.13.3" evidence="2"/>
<keyword evidence="4" id="KW-0600">Photoreceptor protein</keyword>
<sequence>MSKAPSNKHLEGGLTGVKPALREHASAEARLRESEKSVRDFGEAASDVLWIRNAETLQWEYLTPAFDAIYGMNREKALAGDNFATWIDLVLPEDREYVLAQFERIRNGERVTFEYRICRPADGEIRWLRDADFPMRDDAGKVAHIGGVGQDITPQKEAEEQQQSRFAELQHHVRNTLAVIRSIVRRTMEKSESLDEAAAHLEGRINAFARVQAAITRRHSISIDLTSIVAEGLRAAGGREGENLTIEGPPLALAPKAAEAMGLAVHELATNALKYGALSSSSRAGRIDIEWRLEEDLLRFVWTESGVHDLKPVERRGFGFEVLERTLPYELGAAVDLRIAPSGLNFTAAIPLPAVTNQ</sequence>
<dbReference type="Gene3D" id="3.30.565.10">
    <property type="entry name" value="Histidine kinase-like ATPase, C-terminal domain"/>
    <property type="match status" value="1"/>
</dbReference>
<evidence type="ECO:0000313" key="20">
    <source>
        <dbReference type="Proteomes" id="UP001276840"/>
    </source>
</evidence>
<dbReference type="PROSITE" id="PS50112">
    <property type="entry name" value="PAS"/>
    <property type="match status" value="1"/>
</dbReference>
<dbReference type="InterPro" id="IPR011102">
    <property type="entry name" value="Sig_transdc_His_kinase_HWE"/>
</dbReference>
<keyword evidence="12 19" id="KW-0418">Kinase</keyword>
<dbReference type="InterPro" id="IPR001610">
    <property type="entry name" value="PAC"/>
</dbReference>
<keyword evidence="5" id="KW-0597">Phosphoprotein</keyword>
<evidence type="ECO:0000256" key="6">
    <source>
        <dbReference type="ARBA" id="ARBA00022606"/>
    </source>
</evidence>
<dbReference type="InterPro" id="IPR000014">
    <property type="entry name" value="PAS"/>
</dbReference>
<gene>
    <name evidence="19" type="ORF">RFM68_03940</name>
</gene>
<accession>A0ABU4ZE55</accession>
<evidence type="ECO:0000256" key="12">
    <source>
        <dbReference type="ARBA" id="ARBA00022777"/>
    </source>
</evidence>
<keyword evidence="15" id="KW-0843">Virulence</keyword>
<protein>
    <recommendedName>
        <fullName evidence="3">Blue-light-activated histidine kinase</fullName>
        <ecNumber evidence="2">2.7.13.3</ecNumber>
    </recommendedName>
</protein>
<comment type="caution">
    <text evidence="19">The sequence shown here is derived from an EMBL/GenBank/DDBJ whole genome shotgun (WGS) entry which is preliminary data.</text>
</comment>
<evidence type="ECO:0000256" key="10">
    <source>
        <dbReference type="ARBA" id="ARBA00022737"/>
    </source>
</evidence>
<dbReference type="InterPro" id="IPR013655">
    <property type="entry name" value="PAS_fold_3"/>
</dbReference>
<evidence type="ECO:0000256" key="1">
    <source>
        <dbReference type="ARBA" id="ARBA00000085"/>
    </source>
</evidence>
<proteinExistence type="predicted"/>
<dbReference type="NCBIfam" id="TIGR00229">
    <property type="entry name" value="sensory_box"/>
    <property type="match status" value="1"/>
</dbReference>
<dbReference type="SMART" id="SM00911">
    <property type="entry name" value="HWE_HK"/>
    <property type="match status" value="1"/>
</dbReference>
<dbReference type="Proteomes" id="UP001276840">
    <property type="component" value="Unassembled WGS sequence"/>
</dbReference>
<reference evidence="19 20" key="1">
    <citation type="submission" date="2023-08" db="EMBL/GenBank/DDBJ databases">
        <title>Implementing the SeqCode for naming new Mesorhizobium species isolated from Vachellia karroo root nodules.</title>
        <authorList>
            <person name="Van Lill M."/>
        </authorList>
    </citation>
    <scope>NUCLEOTIDE SEQUENCE [LARGE SCALE GENOMIC DNA]</scope>
    <source>
        <strain evidence="19 20">MSK 1335</strain>
    </source>
</reference>
<keyword evidence="6" id="KW-0716">Sensory transduction</keyword>
<keyword evidence="8" id="KW-0288">FMN</keyword>
<name>A0ABU4ZE55_9HYPH</name>
<keyword evidence="9" id="KW-0808">Transferase</keyword>
<keyword evidence="13" id="KW-0067">ATP-binding</keyword>
<evidence type="ECO:0000256" key="3">
    <source>
        <dbReference type="ARBA" id="ARBA00021740"/>
    </source>
</evidence>
<dbReference type="PANTHER" id="PTHR41523:SF8">
    <property type="entry name" value="ETHYLENE RESPONSE SENSOR PROTEIN"/>
    <property type="match status" value="1"/>
</dbReference>
<evidence type="ECO:0000256" key="11">
    <source>
        <dbReference type="ARBA" id="ARBA00022741"/>
    </source>
</evidence>
<feature type="domain" description="PAS" evidence="17">
    <location>
        <begin position="34"/>
        <end position="109"/>
    </location>
</feature>
<evidence type="ECO:0000256" key="15">
    <source>
        <dbReference type="ARBA" id="ARBA00023026"/>
    </source>
</evidence>
<dbReference type="RefSeq" id="WP_320231350.1">
    <property type="nucleotide sequence ID" value="NZ_JAVIJF010000002.1"/>
</dbReference>
<evidence type="ECO:0000313" key="19">
    <source>
        <dbReference type="EMBL" id="MDX8523649.1"/>
    </source>
</evidence>
<keyword evidence="10" id="KW-0677">Repeat</keyword>
<dbReference type="PROSITE" id="PS50113">
    <property type="entry name" value="PAC"/>
    <property type="match status" value="1"/>
</dbReference>
<dbReference type="InterPro" id="IPR035965">
    <property type="entry name" value="PAS-like_dom_sf"/>
</dbReference>
<evidence type="ECO:0000256" key="4">
    <source>
        <dbReference type="ARBA" id="ARBA00022543"/>
    </source>
</evidence>
<keyword evidence="14" id="KW-0157">Chromophore</keyword>
<dbReference type="InterPro" id="IPR036890">
    <property type="entry name" value="HATPase_C_sf"/>
</dbReference>
<evidence type="ECO:0000256" key="7">
    <source>
        <dbReference type="ARBA" id="ARBA00022630"/>
    </source>
</evidence>
<comment type="catalytic activity">
    <reaction evidence="1">
        <text>ATP + protein L-histidine = ADP + protein N-phospho-L-histidine.</text>
        <dbReference type="EC" id="2.7.13.3"/>
    </reaction>
</comment>
<evidence type="ECO:0000256" key="16">
    <source>
        <dbReference type="ARBA" id="ARBA00023170"/>
    </source>
</evidence>
<keyword evidence="20" id="KW-1185">Reference proteome</keyword>
<dbReference type="InterPro" id="IPR000700">
    <property type="entry name" value="PAS-assoc_C"/>
</dbReference>
<evidence type="ECO:0000259" key="18">
    <source>
        <dbReference type="PROSITE" id="PS50113"/>
    </source>
</evidence>
<dbReference type="SMART" id="SM00086">
    <property type="entry name" value="PAC"/>
    <property type="match status" value="1"/>
</dbReference>
<dbReference type="SUPFAM" id="SSF55785">
    <property type="entry name" value="PYP-like sensor domain (PAS domain)"/>
    <property type="match status" value="1"/>
</dbReference>
<dbReference type="PANTHER" id="PTHR41523">
    <property type="entry name" value="TWO-COMPONENT SYSTEM SENSOR PROTEIN"/>
    <property type="match status" value="1"/>
</dbReference>
<evidence type="ECO:0000256" key="13">
    <source>
        <dbReference type="ARBA" id="ARBA00022840"/>
    </source>
</evidence>
<dbReference type="Gene3D" id="3.30.450.20">
    <property type="entry name" value="PAS domain"/>
    <property type="match status" value="1"/>
</dbReference>
<dbReference type="GO" id="GO:0016301">
    <property type="term" value="F:kinase activity"/>
    <property type="evidence" value="ECO:0007669"/>
    <property type="project" value="UniProtKB-KW"/>
</dbReference>
<evidence type="ECO:0000256" key="2">
    <source>
        <dbReference type="ARBA" id="ARBA00012438"/>
    </source>
</evidence>
<evidence type="ECO:0000256" key="14">
    <source>
        <dbReference type="ARBA" id="ARBA00022991"/>
    </source>
</evidence>
<keyword evidence="7" id="KW-0285">Flavoprotein</keyword>
<dbReference type="Pfam" id="PF08447">
    <property type="entry name" value="PAS_3"/>
    <property type="match status" value="1"/>
</dbReference>
<dbReference type="EMBL" id="JAVIJF010000002">
    <property type="protein sequence ID" value="MDX8523649.1"/>
    <property type="molecule type" value="Genomic_DNA"/>
</dbReference>
<feature type="domain" description="PAC" evidence="18">
    <location>
        <begin position="111"/>
        <end position="164"/>
    </location>
</feature>
<dbReference type="CDD" id="cd00130">
    <property type="entry name" value="PAS"/>
    <property type="match status" value="1"/>
</dbReference>
<evidence type="ECO:0000256" key="5">
    <source>
        <dbReference type="ARBA" id="ARBA00022553"/>
    </source>
</evidence>
<organism evidence="19 20">
    <name type="scientific">Mesorhizobium montanum</name>
    <dbReference type="NCBI Taxonomy" id="3072323"/>
    <lineage>
        <taxon>Bacteria</taxon>
        <taxon>Pseudomonadati</taxon>
        <taxon>Pseudomonadota</taxon>
        <taxon>Alphaproteobacteria</taxon>
        <taxon>Hyphomicrobiales</taxon>
        <taxon>Phyllobacteriaceae</taxon>
        <taxon>Mesorhizobium</taxon>
    </lineage>
</organism>
<keyword evidence="16" id="KW-0675">Receptor</keyword>
<dbReference type="Pfam" id="PF07536">
    <property type="entry name" value="HWE_HK"/>
    <property type="match status" value="1"/>
</dbReference>
<evidence type="ECO:0000256" key="8">
    <source>
        <dbReference type="ARBA" id="ARBA00022643"/>
    </source>
</evidence>
<keyword evidence="11" id="KW-0547">Nucleotide-binding</keyword>
<evidence type="ECO:0000259" key="17">
    <source>
        <dbReference type="PROSITE" id="PS50112"/>
    </source>
</evidence>